<gene>
    <name evidence="1" type="ORF">Ddye_007485</name>
</gene>
<protein>
    <submittedName>
        <fullName evidence="1">Uncharacterized protein</fullName>
    </submittedName>
</protein>
<comment type="caution">
    <text evidence="1">The sequence shown here is derived from an EMBL/GenBank/DDBJ whole genome shotgun (WGS) entry which is preliminary data.</text>
</comment>
<dbReference type="EMBL" id="JANJYI010000002">
    <property type="protein sequence ID" value="KAK2660952.1"/>
    <property type="molecule type" value="Genomic_DNA"/>
</dbReference>
<name>A0AAD9XKB9_9ROSI</name>
<evidence type="ECO:0000313" key="1">
    <source>
        <dbReference type="EMBL" id="KAK2660952.1"/>
    </source>
</evidence>
<evidence type="ECO:0000313" key="2">
    <source>
        <dbReference type="Proteomes" id="UP001280121"/>
    </source>
</evidence>
<organism evidence="1 2">
    <name type="scientific">Dipteronia dyeriana</name>
    <dbReference type="NCBI Taxonomy" id="168575"/>
    <lineage>
        <taxon>Eukaryota</taxon>
        <taxon>Viridiplantae</taxon>
        <taxon>Streptophyta</taxon>
        <taxon>Embryophyta</taxon>
        <taxon>Tracheophyta</taxon>
        <taxon>Spermatophyta</taxon>
        <taxon>Magnoliopsida</taxon>
        <taxon>eudicotyledons</taxon>
        <taxon>Gunneridae</taxon>
        <taxon>Pentapetalae</taxon>
        <taxon>rosids</taxon>
        <taxon>malvids</taxon>
        <taxon>Sapindales</taxon>
        <taxon>Sapindaceae</taxon>
        <taxon>Hippocastanoideae</taxon>
        <taxon>Acereae</taxon>
        <taxon>Dipteronia</taxon>
    </lineage>
</organism>
<keyword evidence="2" id="KW-1185">Reference proteome</keyword>
<sequence>MYDHYEEREAIHLAQGIPKKAMEMGQNLLENFNFNVAGYVIGLPLTKEKDNPEVAKVKNFVADLYSTRRLEGLKYTYLYESSASKYLAKVRQDPEKSYLYEMLVGEEIIQEYYNLHLKDHYPLEEDEDDE</sequence>
<reference evidence="1" key="1">
    <citation type="journal article" date="2023" name="Plant J.">
        <title>Genome sequences and population genomics provide insights into the demographic history, inbreeding, and mutation load of two 'living fossil' tree species of Dipteronia.</title>
        <authorList>
            <person name="Feng Y."/>
            <person name="Comes H.P."/>
            <person name="Chen J."/>
            <person name="Zhu S."/>
            <person name="Lu R."/>
            <person name="Zhang X."/>
            <person name="Li P."/>
            <person name="Qiu J."/>
            <person name="Olsen K.M."/>
            <person name="Qiu Y."/>
        </authorList>
    </citation>
    <scope>NUCLEOTIDE SEQUENCE</scope>
    <source>
        <strain evidence="1">KIB01</strain>
    </source>
</reference>
<accession>A0AAD9XKB9</accession>
<dbReference type="Proteomes" id="UP001280121">
    <property type="component" value="Unassembled WGS sequence"/>
</dbReference>
<dbReference type="AlphaFoldDB" id="A0AAD9XKB9"/>
<proteinExistence type="predicted"/>